<dbReference type="Gene3D" id="2.30.30.40">
    <property type="entry name" value="SH3 Domains"/>
    <property type="match status" value="1"/>
</dbReference>
<evidence type="ECO:0000256" key="5">
    <source>
        <dbReference type="PROSITE-ProRule" id="PRU00339"/>
    </source>
</evidence>
<feature type="region of interest" description="Disordered" evidence="6">
    <location>
        <begin position="137"/>
        <end position="262"/>
    </location>
</feature>
<dbReference type="InterPro" id="IPR001660">
    <property type="entry name" value="SAM"/>
</dbReference>
<feature type="region of interest" description="Disordered" evidence="6">
    <location>
        <begin position="464"/>
        <end position="486"/>
    </location>
</feature>
<proteinExistence type="predicted"/>
<feature type="region of interest" description="Disordered" evidence="6">
    <location>
        <begin position="636"/>
        <end position="933"/>
    </location>
</feature>
<dbReference type="SUPFAM" id="SSF50729">
    <property type="entry name" value="PH domain-like"/>
    <property type="match status" value="1"/>
</dbReference>
<feature type="domain" description="SH3" evidence="7">
    <location>
        <begin position="1"/>
        <end position="63"/>
    </location>
</feature>
<keyword evidence="2" id="KW-0677">Repeat</keyword>
<evidence type="ECO:0000256" key="1">
    <source>
        <dbReference type="ARBA" id="ARBA00022443"/>
    </source>
</evidence>
<dbReference type="InterPro" id="IPR036028">
    <property type="entry name" value="SH3-like_dom_sf"/>
</dbReference>
<dbReference type="EMBL" id="SGPM01000103">
    <property type="protein sequence ID" value="THH29883.1"/>
    <property type="molecule type" value="Genomic_DNA"/>
</dbReference>
<dbReference type="PROSITE" id="PS50005">
    <property type="entry name" value="TPR"/>
    <property type="match status" value="1"/>
</dbReference>
<feature type="compositionally biased region" description="Acidic residues" evidence="6">
    <location>
        <begin position="218"/>
        <end position="229"/>
    </location>
</feature>
<dbReference type="Pfam" id="PF00018">
    <property type="entry name" value="SH3_1"/>
    <property type="match status" value="1"/>
</dbReference>
<sequence>MPDFVWALHDFVPENPDEIPFKVGEKIEILERDDLYQDGWWQGRNPQGVAGLFPKSYTAEHPPATSTLSFPATPVSSPTADTQTNDQAQAPPIISLTSVVEEAEVSPGDERERTLSQGEQVMKATISDVQKAIEQLGRSDRDGAQSFSFASSHGDYTDRSETETDGDSDEDGQVWHKDAREKLAARAKQENEERKAKEAAESAQATSSRSIAPPIEVEMSDESEGEEDETHMRVSRKSQRHSDPYLRHSLIPEEDETEQEKAAHVKAVTLPMELTTQGIAKRPSAPSDSGSAHIVPSEEFIVPIRDESDLPTASVRQTSFPIESPSSLDAELSPAIPSIPSSEATPTMTAAQVDITPHPIVTSLPQAPEPQHIAAVTPPSDPVSAPALAPVSAPAPVFTPSPQAAPALKSVPSNIRIGEQLPITSIPVLPSPSGSSFSSNAPVSTFGAPQSATPATTVTSFKTANIASPEQRSSTPNGSKSPSGSCMEWSVEEVVDWLRSKGFDEGFLMIGAEQEITGDVLVELDQNVLKNEFGIAAFGKRARIVNAIAELRRPPSLDSGTLASQQQQPASRSQSINYSHSHTPSMQSSTHQSFSNSPLGQNGARFSPILTPQSVMYTSPSAPPLSAGVGSFLSVDSSPGQADFSSMPGDFKNGWRSSDPGSARNPVPEETTPRKDVTGLGLGFPNYPPSPTFNGSQSAKSRPSQLSSSRSDIGLKTSETPTLGTDHEDRGVLSDSETAHVSEKVKRRRLFGRSAESASLKEKASSLKDSSSRHSRDFSNTPISGPIPLGSEDAVPTRRQSKKRSGDERKASDRLSLFGSPFSGTLGKSRKPPPRLSTSLDRPEPEKPEKEKSHTLSTLTRMRPEKKNSGRPSTSDGTKPSEKEKSRELSPMQDRRDTMGVLRKRTASSSNSPSRPSAASLQATGGPALKPGKSILEQIGAPDHSGWMRKKGDRYNTWKLRYFVLKGPHLYCLKSNSTSETKIKGYVNIIGYRVQADENVDPGRYGFQIVHENDKTHSFSHEEQLVIREWMKALMKATISRDYTSPVVSSSNIPTIPLTVAQAMNPAPRPPSPTARDATQRAHRRENPNQLSSRDAQILMSLPSNHKANNERTRLDSFFNHDSGSTGGQDTTPKRSPKAESLQMTDPAGAIFGGLALLRLAEDIKGRASSPPVPDSAFPSGPHDDNLDGLFRLFDFLLDNDVKMGSVSINDIRQARTDKVVQLLRALKSWEDKRKTIAQSIGKGTVSAGPFIVERALLSGQWTKNIRESSQVVSLAKDVVEGKFHGVLTSPSARAIFSLRSDVPDLLAGSTETWFDLSLTSDVDPAEQELIRIVLATACLRAFLQANWTGPDLDINALDILTIPQELSASITAEFLHHKAVAELAYGGEPAYHLARLPILLRFAKILTDIPYSHFHTATWWRLRTWLVHQQVLDEPVAVPQDVFTSVEPLLNGLSSHHDLSGRLALEQGLLEHCLSHDKAAVDLFVRAARETKLEYELTGALGKRTKFQQKDVTQLVLLAESRRREDEDTEDYKVTEVERLSSNGFSDPQDVSTPNTLVLNDDTLLEQTQFTSSSAGTNSNLNQLDPSAQPALHPLDQCILLSLCLNIRNTSPANGLTIEQMKPYVARVISHPRNWSVHTMALLLRSRLESDRTRTVERAVLQLQALVDQMPTTDSSVSERLLYIHDIPLPSKWAMERELAKRFLSIGVVRSALDIFERLEMWEEVVQCWQSMEMRDKAVVIVRDLLEGKKAEAETVIYRGKATTAVRRENMDAARVAKLWCLLGELEPDHSLSHYERAWEISKHTSGRAMRSLGGYYFARGDFKNTIICLRRATTINPLLSRSWFILGCAYVREEDWDGAREAFARCVSIDDEDGESWNNLASVYLRLGEAGKELHETEDGETEGTSVIAADGESKSRAIPFANKMLAFRALKQGLKFSYENWRMWNNYMIVAMDVGELAEACRALGRVVEERSAKDGANSVDVDVLDRLVSAVTRGSFKPEANSATTKNSVNEGHGLQKRVSDLFDRIILPRVSSPRIFRARAKLLSWQGQLEEALKAYLEAYRNGVASSIEKGETDVEKWREGVDEVEETVDILRNFGPKVEGFKWKLQARSIARMFMAKTKDFEDEPEWLRLVALQEDVRKED</sequence>
<keyword evidence="1 4" id="KW-0728">SH3 domain</keyword>
<feature type="compositionally biased region" description="Basic and acidic residues" evidence="6">
    <location>
        <begin position="804"/>
        <end position="813"/>
    </location>
</feature>
<dbReference type="CDD" id="cd00174">
    <property type="entry name" value="SH3"/>
    <property type="match status" value="1"/>
</dbReference>
<feature type="compositionally biased region" description="Low complexity" evidence="6">
    <location>
        <begin position="696"/>
        <end position="711"/>
    </location>
</feature>
<dbReference type="PROSITE" id="PS50105">
    <property type="entry name" value="SAM_DOMAIN"/>
    <property type="match status" value="1"/>
</dbReference>
<feature type="compositionally biased region" description="Basic and acidic residues" evidence="6">
    <location>
        <begin position="173"/>
        <end position="200"/>
    </location>
</feature>
<dbReference type="InterPro" id="IPR011993">
    <property type="entry name" value="PH-like_dom_sf"/>
</dbReference>
<dbReference type="InterPro" id="IPR013761">
    <property type="entry name" value="SAM/pointed_sf"/>
</dbReference>
<dbReference type="CDD" id="cd09535">
    <property type="entry name" value="SAM_BOI-like_fungal"/>
    <property type="match status" value="1"/>
</dbReference>
<protein>
    <submittedName>
        <fullName evidence="10">Uncharacterized protein</fullName>
    </submittedName>
</protein>
<evidence type="ECO:0000313" key="11">
    <source>
        <dbReference type="Proteomes" id="UP000308730"/>
    </source>
</evidence>
<feature type="region of interest" description="Disordered" evidence="6">
    <location>
        <begin position="1116"/>
        <end position="1142"/>
    </location>
</feature>
<dbReference type="PROSITE" id="PS50002">
    <property type="entry name" value="SH3"/>
    <property type="match status" value="1"/>
</dbReference>
<dbReference type="SUPFAM" id="SSF50044">
    <property type="entry name" value="SH3-domain"/>
    <property type="match status" value="1"/>
</dbReference>
<dbReference type="OrthoDB" id="1936594at2759"/>
<accession>A0A4V3XIP3</accession>
<dbReference type="Gene3D" id="1.10.150.50">
    <property type="entry name" value="Transcription Factor, Ets-1"/>
    <property type="match status" value="1"/>
</dbReference>
<feature type="compositionally biased region" description="Basic and acidic residues" evidence="6">
    <location>
        <begin position="725"/>
        <end position="744"/>
    </location>
</feature>
<feature type="compositionally biased region" description="Acidic residues" evidence="6">
    <location>
        <begin position="163"/>
        <end position="172"/>
    </location>
</feature>
<feature type="repeat" description="TPR" evidence="5">
    <location>
        <begin position="1842"/>
        <end position="1875"/>
    </location>
</feature>
<feature type="domain" description="SAM" evidence="9">
    <location>
        <begin position="489"/>
        <end position="554"/>
    </location>
</feature>
<dbReference type="SUPFAM" id="SSF47769">
    <property type="entry name" value="SAM/Pointed domain"/>
    <property type="match status" value="1"/>
</dbReference>
<dbReference type="PROSITE" id="PS50003">
    <property type="entry name" value="PH_DOMAIN"/>
    <property type="match status" value="1"/>
</dbReference>
<keyword evidence="11" id="KW-1185">Reference proteome</keyword>
<dbReference type="Gene3D" id="2.30.29.30">
    <property type="entry name" value="Pleckstrin-homology domain (PH domain)/Phosphotyrosine-binding domain (PTB)"/>
    <property type="match status" value="1"/>
</dbReference>
<evidence type="ECO:0000259" key="9">
    <source>
        <dbReference type="PROSITE" id="PS50105"/>
    </source>
</evidence>
<dbReference type="InterPro" id="IPR001452">
    <property type="entry name" value="SH3_domain"/>
</dbReference>
<dbReference type="CDD" id="cd13316">
    <property type="entry name" value="PH_Boi"/>
    <property type="match status" value="1"/>
</dbReference>
<dbReference type="Pfam" id="PF07647">
    <property type="entry name" value="SAM_2"/>
    <property type="match status" value="1"/>
</dbReference>
<feature type="compositionally biased region" description="Basic and acidic residues" evidence="6">
    <location>
        <begin position="841"/>
        <end position="854"/>
    </location>
</feature>
<evidence type="ECO:0000256" key="3">
    <source>
        <dbReference type="ARBA" id="ARBA00022803"/>
    </source>
</evidence>
<dbReference type="InterPro" id="IPR044244">
    <property type="entry name" value="TTC27/Emw1"/>
</dbReference>
<dbReference type="Gene3D" id="1.25.40.10">
    <property type="entry name" value="Tetratricopeptide repeat domain"/>
    <property type="match status" value="1"/>
</dbReference>
<dbReference type="SUPFAM" id="SSF48452">
    <property type="entry name" value="TPR-like"/>
    <property type="match status" value="1"/>
</dbReference>
<dbReference type="SMART" id="SM00454">
    <property type="entry name" value="SAM"/>
    <property type="match status" value="1"/>
</dbReference>
<dbReference type="Proteomes" id="UP000308730">
    <property type="component" value="Unassembled WGS sequence"/>
</dbReference>
<evidence type="ECO:0000313" key="10">
    <source>
        <dbReference type="EMBL" id="THH29883.1"/>
    </source>
</evidence>
<dbReference type="SMART" id="SM00028">
    <property type="entry name" value="TPR"/>
    <property type="match status" value="3"/>
</dbReference>
<feature type="compositionally biased region" description="Polar residues" evidence="6">
    <location>
        <begin position="464"/>
        <end position="484"/>
    </location>
</feature>
<feature type="compositionally biased region" description="Basic and acidic residues" evidence="6">
    <location>
        <begin position="759"/>
        <end position="777"/>
    </location>
</feature>
<evidence type="ECO:0000259" key="8">
    <source>
        <dbReference type="PROSITE" id="PS50003"/>
    </source>
</evidence>
<dbReference type="InterPro" id="IPR001849">
    <property type="entry name" value="PH_domain"/>
</dbReference>
<dbReference type="PANTHER" id="PTHR16193:SF0">
    <property type="entry name" value="TETRATRICOPEPTIDE REPEAT PROTEIN 27"/>
    <property type="match status" value="1"/>
</dbReference>
<dbReference type="InterPro" id="IPR011990">
    <property type="entry name" value="TPR-like_helical_dom_sf"/>
</dbReference>
<feature type="region of interest" description="Disordered" evidence="6">
    <location>
        <begin position="55"/>
        <end position="93"/>
    </location>
</feature>
<evidence type="ECO:0000256" key="6">
    <source>
        <dbReference type="SAM" id="MobiDB-lite"/>
    </source>
</evidence>
<dbReference type="SMART" id="SM00326">
    <property type="entry name" value="SH3"/>
    <property type="match status" value="1"/>
</dbReference>
<reference evidence="10 11" key="1">
    <citation type="submission" date="2019-02" db="EMBL/GenBank/DDBJ databases">
        <title>Genome sequencing of the rare red list fungi Antrodiella citrinella (Flaviporus citrinellus).</title>
        <authorList>
            <person name="Buettner E."/>
            <person name="Kellner H."/>
        </authorList>
    </citation>
    <scope>NUCLEOTIDE SEQUENCE [LARGE SCALE GENOMIC DNA]</scope>
    <source>
        <strain evidence="10 11">DSM 108506</strain>
    </source>
</reference>
<dbReference type="Pfam" id="PF13181">
    <property type="entry name" value="TPR_8"/>
    <property type="match status" value="1"/>
</dbReference>
<feature type="compositionally biased region" description="Low complexity" evidence="6">
    <location>
        <begin position="907"/>
        <end position="920"/>
    </location>
</feature>
<keyword evidence="3 5" id="KW-0802">TPR repeat</keyword>
<evidence type="ECO:0000256" key="4">
    <source>
        <dbReference type="PROSITE-ProRule" id="PRU00192"/>
    </source>
</evidence>
<feature type="compositionally biased region" description="Polar residues" evidence="6">
    <location>
        <begin position="64"/>
        <end position="88"/>
    </location>
</feature>
<feature type="compositionally biased region" description="Low complexity" evidence="6">
    <location>
        <begin position="563"/>
        <end position="575"/>
    </location>
</feature>
<feature type="domain" description="PH" evidence="8">
    <location>
        <begin position="941"/>
        <end position="1039"/>
    </location>
</feature>
<gene>
    <name evidence="10" type="ORF">EUX98_g4312</name>
</gene>
<dbReference type="PANTHER" id="PTHR16193">
    <property type="entry name" value="TETRATRICOPEPTIDE REPEAT PROTEIN 27"/>
    <property type="match status" value="1"/>
</dbReference>
<feature type="region of interest" description="Disordered" evidence="6">
    <location>
        <begin position="555"/>
        <end position="607"/>
    </location>
</feature>
<evidence type="ECO:0000259" key="7">
    <source>
        <dbReference type="PROSITE" id="PS50002"/>
    </source>
</evidence>
<evidence type="ECO:0000256" key="2">
    <source>
        <dbReference type="ARBA" id="ARBA00022737"/>
    </source>
</evidence>
<feature type="compositionally biased region" description="Basic and acidic residues" evidence="6">
    <location>
        <begin position="879"/>
        <end position="898"/>
    </location>
</feature>
<feature type="region of interest" description="Disordered" evidence="6">
    <location>
        <begin position="1063"/>
        <end position="1095"/>
    </location>
</feature>
<comment type="caution">
    <text evidence="10">The sequence shown here is derived from an EMBL/GenBank/DDBJ whole genome shotgun (WGS) entry which is preliminary data.</text>
</comment>
<dbReference type="SMART" id="SM00233">
    <property type="entry name" value="PH"/>
    <property type="match status" value="1"/>
</dbReference>
<feature type="compositionally biased region" description="Polar residues" evidence="6">
    <location>
        <begin position="1120"/>
        <end position="1131"/>
    </location>
</feature>
<feature type="compositionally biased region" description="Polar residues" evidence="6">
    <location>
        <begin position="576"/>
        <end position="600"/>
    </location>
</feature>
<dbReference type="InterPro" id="IPR019734">
    <property type="entry name" value="TPR_rpt"/>
</dbReference>
<dbReference type="Pfam" id="PF00169">
    <property type="entry name" value="PH"/>
    <property type="match status" value="1"/>
</dbReference>
<organism evidence="10 11">
    <name type="scientific">Antrodiella citrinella</name>
    <dbReference type="NCBI Taxonomy" id="2447956"/>
    <lineage>
        <taxon>Eukaryota</taxon>
        <taxon>Fungi</taxon>
        <taxon>Dikarya</taxon>
        <taxon>Basidiomycota</taxon>
        <taxon>Agaricomycotina</taxon>
        <taxon>Agaricomycetes</taxon>
        <taxon>Polyporales</taxon>
        <taxon>Steccherinaceae</taxon>
        <taxon>Antrodiella</taxon>
    </lineage>
</organism>
<name>A0A4V3XIP3_9APHY</name>